<dbReference type="InterPro" id="IPR012840">
    <property type="entry name" value="NrdG2"/>
</dbReference>
<protein>
    <submittedName>
        <fullName evidence="7">Pyruvate formate lyase activating enzyme</fullName>
    </submittedName>
</protein>
<dbReference type="CDD" id="cd01335">
    <property type="entry name" value="Radical_SAM"/>
    <property type="match status" value="1"/>
</dbReference>
<dbReference type="GO" id="GO:0051536">
    <property type="term" value="F:iron-sulfur cluster binding"/>
    <property type="evidence" value="ECO:0007669"/>
    <property type="project" value="UniProtKB-KW"/>
</dbReference>
<evidence type="ECO:0000256" key="4">
    <source>
        <dbReference type="ARBA" id="ARBA00023004"/>
    </source>
</evidence>
<keyword evidence="8" id="KW-1185">Reference proteome</keyword>
<evidence type="ECO:0000313" key="7">
    <source>
        <dbReference type="EMBL" id="SHJ11645.1"/>
    </source>
</evidence>
<dbReference type="PANTHER" id="PTHR11228">
    <property type="entry name" value="RADICAL SAM DOMAIN PROTEIN"/>
    <property type="match status" value="1"/>
</dbReference>
<gene>
    <name evidence="7" type="ORF">SAMN02745165_01616</name>
</gene>
<organism evidence="7 8">
    <name type="scientific">Malonomonas rubra DSM 5091</name>
    <dbReference type="NCBI Taxonomy" id="1122189"/>
    <lineage>
        <taxon>Bacteria</taxon>
        <taxon>Pseudomonadati</taxon>
        <taxon>Thermodesulfobacteriota</taxon>
        <taxon>Desulfuromonadia</taxon>
        <taxon>Desulfuromonadales</taxon>
        <taxon>Geopsychrobacteraceae</taxon>
        <taxon>Malonomonas</taxon>
    </lineage>
</organism>
<reference evidence="7 8" key="1">
    <citation type="submission" date="2016-11" db="EMBL/GenBank/DDBJ databases">
        <authorList>
            <person name="Jaros S."/>
            <person name="Januszkiewicz K."/>
            <person name="Wedrychowicz H."/>
        </authorList>
    </citation>
    <scope>NUCLEOTIDE SEQUENCE [LARGE SCALE GENOMIC DNA]</scope>
    <source>
        <strain evidence="7 8">DSM 5091</strain>
    </source>
</reference>
<dbReference type="PROSITE" id="PS51918">
    <property type="entry name" value="RADICAL_SAM"/>
    <property type="match status" value="1"/>
</dbReference>
<comment type="cofactor">
    <cofactor evidence="1">
        <name>[4Fe-4S] cluster</name>
        <dbReference type="ChEBI" id="CHEBI:49883"/>
    </cofactor>
</comment>
<dbReference type="STRING" id="1122189.SAMN02745165_01616"/>
<dbReference type="GO" id="GO:0016829">
    <property type="term" value="F:lyase activity"/>
    <property type="evidence" value="ECO:0007669"/>
    <property type="project" value="UniProtKB-KW"/>
</dbReference>
<dbReference type="PANTHER" id="PTHR11228:SF27">
    <property type="entry name" value="GLYCYL-RADICAL ENZYME ACTIVATING ENZYME MJ1227-RELATED"/>
    <property type="match status" value="1"/>
</dbReference>
<evidence type="ECO:0000256" key="1">
    <source>
        <dbReference type="ARBA" id="ARBA00001966"/>
    </source>
</evidence>
<evidence type="ECO:0000256" key="3">
    <source>
        <dbReference type="ARBA" id="ARBA00022723"/>
    </source>
</evidence>
<keyword evidence="7" id="KW-0670">Pyruvate</keyword>
<keyword evidence="3" id="KW-0479">Metal-binding</keyword>
<name>A0A1M6GNS7_MALRU</name>
<dbReference type="SFLD" id="SFLDG01067">
    <property type="entry name" value="SPASM/twitch_domain_containing"/>
    <property type="match status" value="1"/>
</dbReference>
<evidence type="ECO:0000256" key="5">
    <source>
        <dbReference type="ARBA" id="ARBA00023014"/>
    </source>
</evidence>
<accession>A0A1M6GNS7</accession>
<keyword evidence="4" id="KW-0408">Iron</keyword>
<dbReference type="SFLD" id="SFLDS00029">
    <property type="entry name" value="Radical_SAM"/>
    <property type="match status" value="1"/>
</dbReference>
<dbReference type="AlphaFoldDB" id="A0A1M6GNS7"/>
<evidence type="ECO:0000256" key="2">
    <source>
        <dbReference type="ARBA" id="ARBA00022691"/>
    </source>
</evidence>
<sequence length="210" mass="23479">MFTGGCNLTCPFCHNPGLVLDPGSFPDYPIDQLLADLQKRSSFIDGVVISGGEPTLDAGLPAFLRQLKQLGLQIKLDTNGLLPQVIEALLDEKLIDYLAIDIKTTPERYSELHTRPVSRDGLLRSIELAKTATIEAEFRTTCVPCLVSDAEIEQLGELLQGAHLWVLQQFVPEHSLEQEWQEFDSYPKEKLENFARTAEGFVERVLLRGI</sequence>
<dbReference type="Gene3D" id="3.20.20.70">
    <property type="entry name" value="Aldolase class I"/>
    <property type="match status" value="1"/>
</dbReference>
<keyword evidence="5" id="KW-0411">Iron-sulfur</keyword>
<dbReference type="SUPFAM" id="SSF102114">
    <property type="entry name" value="Radical SAM enzymes"/>
    <property type="match status" value="1"/>
</dbReference>
<dbReference type="Proteomes" id="UP000184171">
    <property type="component" value="Unassembled WGS sequence"/>
</dbReference>
<keyword evidence="2" id="KW-0949">S-adenosyl-L-methionine</keyword>
<dbReference type="InterPro" id="IPR058240">
    <property type="entry name" value="rSAM_sf"/>
</dbReference>
<dbReference type="Pfam" id="PF04055">
    <property type="entry name" value="Radical_SAM"/>
    <property type="match status" value="1"/>
</dbReference>
<evidence type="ECO:0000259" key="6">
    <source>
        <dbReference type="PROSITE" id="PS51918"/>
    </source>
</evidence>
<dbReference type="InterPro" id="IPR013785">
    <property type="entry name" value="Aldolase_TIM"/>
</dbReference>
<dbReference type="EMBL" id="FQZT01000004">
    <property type="protein sequence ID" value="SHJ11645.1"/>
    <property type="molecule type" value="Genomic_DNA"/>
</dbReference>
<feature type="domain" description="Radical SAM core" evidence="6">
    <location>
        <begin position="1"/>
        <end position="204"/>
    </location>
</feature>
<dbReference type="InterPro" id="IPR007197">
    <property type="entry name" value="rSAM"/>
</dbReference>
<dbReference type="InterPro" id="IPR050377">
    <property type="entry name" value="Radical_SAM_PqqE_MftC-like"/>
</dbReference>
<keyword evidence="7" id="KW-0456">Lyase</keyword>
<evidence type="ECO:0000313" key="8">
    <source>
        <dbReference type="Proteomes" id="UP000184171"/>
    </source>
</evidence>
<dbReference type="NCBIfam" id="TIGR02495">
    <property type="entry name" value="NrdG2"/>
    <property type="match status" value="1"/>
</dbReference>
<proteinExistence type="predicted"/>
<dbReference type="SFLD" id="SFLDG01094">
    <property type="entry name" value="Uncharacterised_Radical_SAM_Su"/>
    <property type="match status" value="1"/>
</dbReference>
<dbReference type="GO" id="GO:0046872">
    <property type="term" value="F:metal ion binding"/>
    <property type="evidence" value="ECO:0007669"/>
    <property type="project" value="UniProtKB-KW"/>
</dbReference>